<reference evidence="3 4" key="1">
    <citation type="submission" date="2019-04" db="EMBL/GenBank/DDBJ databases">
        <title>Comparative genomics and transcriptomics to analyze fruiting body development in filamentous ascomycetes.</title>
        <authorList>
            <consortium name="DOE Joint Genome Institute"/>
            <person name="Lutkenhaus R."/>
            <person name="Traeger S."/>
            <person name="Breuer J."/>
            <person name="Kuo A."/>
            <person name="Lipzen A."/>
            <person name="Pangilinan J."/>
            <person name="Dilworth D."/>
            <person name="Sandor L."/>
            <person name="Poggeler S."/>
            <person name="Barry K."/>
            <person name="Grigoriev I.V."/>
            <person name="Nowrousian M."/>
        </authorList>
    </citation>
    <scope>NUCLEOTIDE SEQUENCE [LARGE SCALE GENOMIC DNA]</scope>
    <source>
        <strain evidence="3 4">CBS 389.68</strain>
    </source>
</reference>
<dbReference type="Proteomes" id="UP000298138">
    <property type="component" value="Unassembled WGS sequence"/>
</dbReference>
<dbReference type="AlphaFoldDB" id="A0A4S2MSR9"/>
<feature type="transmembrane region" description="Helical" evidence="2">
    <location>
        <begin position="434"/>
        <end position="454"/>
    </location>
</feature>
<keyword evidence="2" id="KW-0472">Membrane</keyword>
<evidence type="ECO:0000256" key="2">
    <source>
        <dbReference type="SAM" id="Phobius"/>
    </source>
</evidence>
<gene>
    <name evidence="3" type="ORF">EX30DRAFT_382435</name>
</gene>
<keyword evidence="2" id="KW-0812">Transmembrane</keyword>
<keyword evidence="4" id="KW-1185">Reference proteome</keyword>
<accession>A0A4S2MSR9</accession>
<organism evidence="3 4">
    <name type="scientific">Ascodesmis nigricans</name>
    <dbReference type="NCBI Taxonomy" id="341454"/>
    <lineage>
        <taxon>Eukaryota</taxon>
        <taxon>Fungi</taxon>
        <taxon>Dikarya</taxon>
        <taxon>Ascomycota</taxon>
        <taxon>Pezizomycotina</taxon>
        <taxon>Pezizomycetes</taxon>
        <taxon>Pezizales</taxon>
        <taxon>Ascodesmidaceae</taxon>
        <taxon>Ascodesmis</taxon>
    </lineage>
</organism>
<feature type="transmembrane region" description="Helical" evidence="2">
    <location>
        <begin position="148"/>
        <end position="168"/>
    </location>
</feature>
<dbReference type="EMBL" id="ML220132">
    <property type="protein sequence ID" value="TGZ79368.1"/>
    <property type="molecule type" value="Genomic_DNA"/>
</dbReference>
<evidence type="ECO:0000313" key="4">
    <source>
        <dbReference type="Proteomes" id="UP000298138"/>
    </source>
</evidence>
<evidence type="ECO:0000313" key="3">
    <source>
        <dbReference type="EMBL" id="TGZ79368.1"/>
    </source>
</evidence>
<protein>
    <submittedName>
        <fullName evidence="3">Uncharacterized protein</fullName>
    </submittedName>
</protein>
<keyword evidence="2" id="KW-1133">Transmembrane helix</keyword>
<proteinExistence type="predicted"/>
<sequence>MKLIPSAQRRHHTHSLPMRIRPPRNRPHPRSPPLSLPLHFPLNLRLQLLLSLLLLGLFLLRQLTLNPPLVFKLRELPLALLFLGFRAFAPRCGPASHFPVAVRGRARGRDGGGAVTGFTLALGGGSLGSGGFGDGGGLGAVLRTVVRVLRAILTGLNIILPVMLTVIVPARLNTILSTITRNFHIRTRTTIRPILTSASAPPCHSLEVLNQLECQFLALSTQKLGVTRAHVVVLWDRATFKAHQFCVRQCTPVGDQEVPEVELLSLVGGGCVVMGCDWRGLRLGVGQSGMAWGLVGGSGGGEEFRHVVLDARNGGVGGVSGWPGDLVVGGTRDGVLRLPSTGITGVGRGVGGRIDIVAGLINPPVRVITDHGNRLCLRALEGIGVGHAHGHGGGGRGGERIMVFVNRAITIVLLVVLICGGGVLVGLIAVEVLIMVDFFLAVTAAAGRLANGLCTRARITLRRSKADEIHNDADVQAQ</sequence>
<dbReference type="InParanoid" id="A0A4S2MSR9"/>
<feature type="transmembrane region" description="Helical" evidence="2">
    <location>
        <begin position="408"/>
        <end position="428"/>
    </location>
</feature>
<name>A0A4S2MSR9_9PEZI</name>
<evidence type="ECO:0000256" key="1">
    <source>
        <dbReference type="SAM" id="MobiDB-lite"/>
    </source>
</evidence>
<feature type="region of interest" description="Disordered" evidence="1">
    <location>
        <begin position="1"/>
        <end position="32"/>
    </location>
</feature>